<keyword evidence="3" id="KW-1185">Reference proteome</keyword>
<evidence type="ECO:0000313" key="3">
    <source>
        <dbReference type="Proteomes" id="UP000466442"/>
    </source>
</evidence>
<reference evidence="2" key="1">
    <citation type="journal article" date="2021" name="Mol. Ecol. Resour.">
        <title>Apolygus lucorum genome provides insights into omnivorousness and mesophyll feeding.</title>
        <authorList>
            <person name="Liu Y."/>
            <person name="Liu H."/>
            <person name="Wang H."/>
            <person name="Huang T."/>
            <person name="Liu B."/>
            <person name="Yang B."/>
            <person name="Yin L."/>
            <person name="Li B."/>
            <person name="Zhang Y."/>
            <person name="Zhang S."/>
            <person name="Jiang F."/>
            <person name="Zhang X."/>
            <person name="Ren Y."/>
            <person name="Wang B."/>
            <person name="Wang S."/>
            <person name="Lu Y."/>
            <person name="Wu K."/>
            <person name="Fan W."/>
            <person name="Wang G."/>
        </authorList>
    </citation>
    <scope>NUCLEOTIDE SEQUENCE</scope>
    <source>
        <strain evidence="2">12Hb</strain>
    </source>
</reference>
<organism evidence="2 3">
    <name type="scientific">Apolygus lucorum</name>
    <name type="common">Small green plant bug</name>
    <name type="synonym">Lygocoris lucorum</name>
    <dbReference type="NCBI Taxonomy" id="248454"/>
    <lineage>
        <taxon>Eukaryota</taxon>
        <taxon>Metazoa</taxon>
        <taxon>Ecdysozoa</taxon>
        <taxon>Arthropoda</taxon>
        <taxon>Hexapoda</taxon>
        <taxon>Insecta</taxon>
        <taxon>Pterygota</taxon>
        <taxon>Neoptera</taxon>
        <taxon>Paraneoptera</taxon>
        <taxon>Hemiptera</taxon>
        <taxon>Heteroptera</taxon>
        <taxon>Panheteroptera</taxon>
        <taxon>Cimicomorpha</taxon>
        <taxon>Miridae</taxon>
        <taxon>Mirini</taxon>
        <taxon>Apolygus</taxon>
    </lineage>
</organism>
<dbReference type="Proteomes" id="UP000466442">
    <property type="component" value="Unassembled WGS sequence"/>
</dbReference>
<name>A0A8S9XBC0_APOLU</name>
<dbReference type="OrthoDB" id="10619340at2759"/>
<feature type="compositionally biased region" description="Gly residues" evidence="1">
    <location>
        <begin position="739"/>
        <end position="761"/>
    </location>
</feature>
<feature type="region of interest" description="Disordered" evidence="1">
    <location>
        <begin position="1"/>
        <end position="53"/>
    </location>
</feature>
<dbReference type="AlphaFoldDB" id="A0A8S9XBC0"/>
<feature type="compositionally biased region" description="Acidic residues" evidence="1">
    <location>
        <begin position="381"/>
        <end position="403"/>
    </location>
</feature>
<sequence length="890" mass="99835">MAAKAETKDLGKDAKVETKEETKPDATTEETKIEVDGEEAGDESKTEEPKPFKYKDSYNATAEEHENSPYLWIRSKNLLQAVTEDIEKTQAALKEVFTDKFEVSLPKLKLPLLMHLYVQMNDIEEKRKVMAGSFRPDKWKRPAAKPVPDIITQSVVIREEKYEGAKPGTLEEALDVLLPHRKVVYKEQLTLKTKDLDETLDEVVKLTNEAIAKDRKFQKPATIEKPASENIIPMVPNVGYDRNVALDLNKDSKGKITAGIRVQYEKDDVKKVFFVPVSECTHISPEIVKAAEAVAAHLSTDKFDVFDGVKKVKDLYGLKFSMNDVGEIIMSVVLVIDDKFVEEFYDLSDKDKVPKEVTEYFARVSKSAKPKAKEASKQNGEEDGGDGEGDEEDEAAAAVEEAEPAANDEKKEGDKPVTNGTAETEEKKDEITIMRESAMKPISLEKSPFLNRVNSQIRDHLSRFGPSLKKFFDEKCSSLGINGIYITWHATNNRPSEWNRNVKHWYHVCGSQSVSETVSSVKLDLYPHLESYHPSRTQVIPTLMNLLVDNLGIDSNSQIVVACDYYFVQNFFAQKCKKVMMMTFMNEMLRNDIKAKFKESVQFISAKAKQVNIVDKCKRYFGDYPHSVVHWGQYQDMPIKRLFQHRVKKVAVVYDPRDKTLKKQANNLDVLKKMNLMLHPYYTLKKVVGLDVCPQRNGPPSVIAFYEAVGGHIPFFQRGAKRRGQFQAGGPGAKRPMQGPGGGRPNQGQGGRPNQGPGGRPNQGPGPQGPRNQNQMNKRRGGMGGPGGPPGGRGGFFQKRPRMDDRPQPLNMPRGPGGPRGRFNQRPQPMGRQPNPWGDVRRDNYNDRQNYNDERPAEQAAKAVLSQLNTIIENQLLLAGMNQGGGGGGR</sequence>
<feature type="region of interest" description="Disordered" evidence="1">
    <location>
        <begin position="368"/>
        <end position="432"/>
    </location>
</feature>
<feature type="compositionally biased region" description="Basic and acidic residues" evidence="1">
    <location>
        <begin position="839"/>
        <end position="857"/>
    </location>
</feature>
<feature type="compositionally biased region" description="Basic and acidic residues" evidence="1">
    <location>
        <begin position="371"/>
        <end position="380"/>
    </location>
</feature>
<feature type="compositionally biased region" description="Gly residues" evidence="1">
    <location>
        <begin position="782"/>
        <end position="795"/>
    </location>
</feature>
<feature type="region of interest" description="Disordered" evidence="1">
    <location>
        <begin position="722"/>
        <end position="859"/>
    </location>
</feature>
<feature type="compositionally biased region" description="Basic and acidic residues" evidence="1">
    <location>
        <begin position="1"/>
        <end position="35"/>
    </location>
</feature>
<feature type="compositionally biased region" description="Low complexity" evidence="1">
    <location>
        <begin position="762"/>
        <end position="775"/>
    </location>
</feature>
<evidence type="ECO:0000313" key="2">
    <source>
        <dbReference type="EMBL" id="KAF6206312.1"/>
    </source>
</evidence>
<comment type="caution">
    <text evidence="2">The sequence shown here is derived from an EMBL/GenBank/DDBJ whole genome shotgun (WGS) entry which is preliminary data.</text>
</comment>
<protein>
    <submittedName>
        <fullName evidence="2">Uncharacterized protein</fullName>
    </submittedName>
</protein>
<dbReference type="EMBL" id="WIXP02000008">
    <property type="protein sequence ID" value="KAF6206312.1"/>
    <property type="molecule type" value="Genomic_DNA"/>
</dbReference>
<accession>A0A8S9XBC0</accession>
<gene>
    <name evidence="2" type="ORF">GE061_017543</name>
</gene>
<feature type="compositionally biased region" description="Basic and acidic residues" evidence="1">
    <location>
        <begin position="42"/>
        <end position="53"/>
    </location>
</feature>
<evidence type="ECO:0000256" key="1">
    <source>
        <dbReference type="SAM" id="MobiDB-lite"/>
    </source>
</evidence>
<proteinExistence type="predicted"/>